<evidence type="ECO:0000256" key="4">
    <source>
        <dbReference type="ARBA" id="ARBA00022692"/>
    </source>
</evidence>
<dbReference type="SUPFAM" id="SSF161098">
    <property type="entry name" value="MetI-like"/>
    <property type="match status" value="1"/>
</dbReference>
<keyword evidence="4 7" id="KW-0812">Transmembrane</keyword>
<gene>
    <name evidence="9" type="primary">yteP_24</name>
    <name evidence="9" type="ORF">PAECIP111891_00671</name>
</gene>
<feature type="transmembrane region" description="Helical" evidence="7">
    <location>
        <begin position="232"/>
        <end position="256"/>
    </location>
</feature>
<organism evidence="9 10">
    <name type="scientific">Paenibacillus allorhizoplanae</name>
    <dbReference type="NCBI Taxonomy" id="2905648"/>
    <lineage>
        <taxon>Bacteria</taxon>
        <taxon>Bacillati</taxon>
        <taxon>Bacillota</taxon>
        <taxon>Bacilli</taxon>
        <taxon>Bacillales</taxon>
        <taxon>Paenibacillaceae</taxon>
        <taxon>Paenibacillus</taxon>
    </lineage>
</organism>
<evidence type="ECO:0000256" key="5">
    <source>
        <dbReference type="ARBA" id="ARBA00022989"/>
    </source>
</evidence>
<keyword evidence="2 7" id="KW-0813">Transport</keyword>
<feature type="transmembrane region" description="Helical" evidence="7">
    <location>
        <begin position="40"/>
        <end position="66"/>
    </location>
</feature>
<evidence type="ECO:0000313" key="10">
    <source>
        <dbReference type="Proteomes" id="UP000838821"/>
    </source>
</evidence>
<evidence type="ECO:0000256" key="2">
    <source>
        <dbReference type="ARBA" id="ARBA00022448"/>
    </source>
</evidence>
<accession>A0ABM9BWW1</accession>
<name>A0ABM9BWW1_9BACL</name>
<dbReference type="CDD" id="cd06261">
    <property type="entry name" value="TM_PBP2"/>
    <property type="match status" value="1"/>
</dbReference>
<dbReference type="InterPro" id="IPR000515">
    <property type="entry name" value="MetI-like"/>
</dbReference>
<comment type="caution">
    <text evidence="9">The sequence shown here is derived from an EMBL/GenBank/DDBJ whole genome shotgun (WGS) entry which is preliminary data.</text>
</comment>
<reference evidence="9" key="1">
    <citation type="submission" date="2022-01" db="EMBL/GenBank/DDBJ databases">
        <authorList>
            <person name="Criscuolo A."/>
        </authorList>
    </citation>
    <scope>NUCLEOTIDE SEQUENCE</scope>
    <source>
        <strain evidence="9">CIP111891</strain>
    </source>
</reference>
<dbReference type="Proteomes" id="UP000838821">
    <property type="component" value="Unassembled WGS sequence"/>
</dbReference>
<evidence type="ECO:0000313" key="9">
    <source>
        <dbReference type="EMBL" id="CAH1195409.1"/>
    </source>
</evidence>
<dbReference type="PROSITE" id="PS50928">
    <property type="entry name" value="ABC_TM1"/>
    <property type="match status" value="1"/>
</dbReference>
<feature type="transmembrane region" description="Helical" evidence="7">
    <location>
        <begin position="145"/>
        <end position="164"/>
    </location>
</feature>
<keyword evidence="10" id="KW-1185">Reference proteome</keyword>
<protein>
    <submittedName>
        <fullName evidence="9">Multiple-sugar transport system permease YteP</fullName>
    </submittedName>
</protein>
<evidence type="ECO:0000256" key="6">
    <source>
        <dbReference type="ARBA" id="ARBA00023136"/>
    </source>
</evidence>
<keyword evidence="5 7" id="KW-1133">Transmembrane helix</keyword>
<sequence>METSPILETRTTANMKAGQKKSSKTRTFWMSRRVRQNIPLWIMFLPIAAFYLIFKYTPMLGLVIAFKNYNFYEGIWGSPWVGWQNFQHLFTQAQSVQIIRNTLVLSVLTVFVSFPFPIILAILLNEARKMWFKRMVQTLVYLPHFFSWVIVGGIVVTLFSQSGVINAGVTKLFGESYAFLFHEWSWVSIFLGSGIWKEAGFSAIIYLAALTTIDPSLYEAASMDGANKWKQTWHITIPGISPTIILMLILAMGHVMEVGFDQVYVLQNSIVSNVSDVISTFIYQTGLQGGQFSLTTALGLFESLVGLVLVVMTNAIAKRFNRQLW</sequence>
<dbReference type="InterPro" id="IPR050809">
    <property type="entry name" value="UgpAE/MalFG_permease"/>
</dbReference>
<keyword evidence="6 7" id="KW-0472">Membrane</keyword>
<dbReference type="PANTHER" id="PTHR43227:SF11">
    <property type="entry name" value="BLL4140 PROTEIN"/>
    <property type="match status" value="1"/>
</dbReference>
<dbReference type="EMBL" id="CAKMMW010000002">
    <property type="protein sequence ID" value="CAH1195409.1"/>
    <property type="molecule type" value="Genomic_DNA"/>
</dbReference>
<feature type="transmembrane region" description="Helical" evidence="7">
    <location>
        <begin position="184"/>
        <end position="211"/>
    </location>
</feature>
<dbReference type="InterPro" id="IPR035906">
    <property type="entry name" value="MetI-like_sf"/>
</dbReference>
<keyword evidence="3" id="KW-1003">Cell membrane</keyword>
<proteinExistence type="inferred from homology"/>
<evidence type="ECO:0000256" key="7">
    <source>
        <dbReference type="RuleBase" id="RU363032"/>
    </source>
</evidence>
<dbReference type="Pfam" id="PF00528">
    <property type="entry name" value="BPD_transp_1"/>
    <property type="match status" value="1"/>
</dbReference>
<feature type="domain" description="ABC transmembrane type-1" evidence="8">
    <location>
        <begin position="99"/>
        <end position="313"/>
    </location>
</feature>
<evidence type="ECO:0000256" key="3">
    <source>
        <dbReference type="ARBA" id="ARBA00022475"/>
    </source>
</evidence>
<dbReference type="Gene3D" id="1.10.3720.10">
    <property type="entry name" value="MetI-like"/>
    <property type="match status" value="1"/>
</dbReference>
<comment type="subcellular location">
    <subcellularLocation>
        <location evidence="1 7">Cell membrane</location>
        <topology evidence="1 7">Multi-pass membrane protein</topology>
    </subcellularLocation>
</comment>
<evidence type="ECO:0000259" key="8">
    <source>
        <dbReference type="PROSITE" id="PS50928"/>
    </source>
</evidence>
<comment type="similarity">
    <text evidence="7">Belongs to the binding-protein-dependent transport system permease family.</text>
</comment>
<evidence type="ECO:0000256" key="1">
    <source>
        <dbReference type="ARBA" id="ARBA00004651"/>
    </source>
</evidence>
<feature type="transmembrane region" description="Helical" evidence="7">
    <location>
        <begin position="103"/>
        <end position="124"/>
    </location>
</feature>
<dbReference type="PANTHER" id="PTHR43227">
    <property type="entry name" value="BLL4140 PROTEIN"/>
    <property type="match status" value="1"/>
</dbReference>
<feature type="transmembrane region" description="Helical" evidence="7">
    <location>
        <begin position="297"/>
        <end position="317"/>
    </location>
</feature>